<gene>
    <name evidence="2" type="ORF">JMJ35_005429</name>
</gene>
<evidence type="ECO:0000313" key="3">
    <source>
        <dbReference type="Proteomes" id="UP001166286"/>
    </source>
</evidence>
<dbReference type="EMBL" id="JAFEKC020000011">
    <property type="protein sequence ID" value="KAK0512301.1"/>
    <property type="molecule type" value="Genomic_DNA"/>
</dbReference>
<proteinExistence type="predicted"/>
<dbReference type="Pfam" id="PF22998">
    <property type="entry name" value="GNAT_LYC1-like"/>
    <property type="match status" value="1"/>
</dbReference>
<dbReference type="PANTHER" id="PTHR34815:SF4">
    <property type="entry name" value="N-ACETYLTRANSFERASE DOMAIN-CONTAINING PROTEIN"/>
    <property type="match status" value="1"/>
</dbReference>
<evidence type="ECO:0000313" key="2">
    <source>
        <dbReference type="EMBL" id="KAK0512301.1"/>
    </source>
</evidence>
<sequence>MGSLQTPDLPPSNLPSIVLVHPTQKELHATRTLNGESWRHELSLPAYLRRETHLENQDLTKNGGITCWILVDGLAEPNKRPILASCESLRKRALIAREDGKVEESISHGIGSVFCNPEFRHRGYAQRMIEELATKLDTHQQAAGQKAYFTVLYSDIGKTFYSRRGWHAFPSSHIALPPVSDEQEGTFPCINTRPLYSHDLAKLCEQDERILREKMSTNMPSDSKIRVALIPDVHTMTWHHAREEFAAKELLNRAPEIKGAYVKTDSGDQVWCIWTRMFGPDNTLHILRFMIEGETLAHSGEHEPRNLEHSDHSRVRAARAVLQAAQLEAGKWPMQQVEIWNPTPLVILAARQINPSIRVIHREEESITSLRWHGDPGEHTKVEWLLNEKYGWC</sequence>
<keyword evidence="3" id="KW-1185">Reference proteome</keyword>
<protein>
    <recommendedName>
        <fullName evidence="1">LYC1 C-terminal domain-containing protein</fullName>
    </recommendedName>
</protein>
<comment type="caution">
    <text evidence="2">The sequence shown here is derived from an EMBL/GenBank/DDBJ whole genome shotgun (WGS) entry which is preliminary data.</text>
</comment>
<dbReference type="Proteomes" id="UP001166286">
    <property type="component" value="Unassembled WGS sequence"/>
</dbReference>
<dbReference type="InterPro" id="IPR055100">
    <property type="entry name" value="GNAT_LYC1-like"/>
</dbReference>
<dbReference type="Gene3D" id="3.40.630.30">
    <property type="match status" value="1"/>
</dbReference>
<evidence type="ECO:0000259" key="1">
    <source>
        <dbReference type="Pfam" id="PF22998"/>
    </source>
</evidence>
<dbReference type="AlphaFoldDB" id="A0AA39R2M2"/>
<reference evidence="2" key="1">
    <citation type="submission" date="2023-03" db="EMBL/GenBank/DDBJ databases">
        <title>Complete genome of Cladonia borealis.</title>
        <authorList>
            <person name="Park H."/>
        </authorList>
    </citation>
    <scope>NUCLEOTIDE SEQUENCE</scope>
    <source>
        <strain evidence="2">ANT050790</strain>
    </source>
</reference>
<dbReference type="SUPFAM" id="SSF55729">
    <property type="entry name" value="Acyl-CoA N-acyltransferases (Nat)"/>
    <property type="match status" value="1"/>
</dbReference>
<dbReference type="InterPro" id="IPR053013">
    <property type="entry name" value="LAT"/>
</dbReference>
<organism evidence="2 3">
    <name type="scientific">Cladonia borealis</name>
    <dbReference type="NCBI Taxonomy" id="184061"/>
    <lineage>
        <taxon>Eukaryota</taxon>
        <taxon>Fungi</taxon>
        <taxon>Dikarya</taxon>
        <taxon>Ascomycota</taxon>
        <taxon>Pezizomycotina</taxon>
        <taxon>Lecanoromycetes</taxon>
        <taxon>OSLEUM clade</taxon>
        <taxon>Lecanoromycetidae</taxon>
        <taxon>Lecanorales</taxon>
        <taxon>Lecanorineae</taxon>
        <taxon>Cladoniaceae</taxon>
        <taxon>Cladonia</taxon>
    </lineage>
</organism>
<accession>A0AA39R2M2</accession>
<feature type="domain" description="LYC1 C-terminal" evidence="1">
    <location>
        <begin position="173"/>
        <end position="393"/>
    </location>
</feature>
<dbReference type="PANTHER" id="PTHR34815">
    <property type="entry name" value="LYSINE ACETYLTRANSFERASE"/>
    <property type="match status" value="1"/>
</dbReference>
<name>A0AA39R2M2_9LECA</name>
<dbReference type="InterPro" id="IPR016181">
    <property type="entry name" value="Acyl_CoA_acyltransferase"/>
</dbReference>